<evidence type="ECO:0000256" key="1">
    <source>
        <dbReference type="SAM" id="MobiDB-lite"/>
    </source>
</evidence>
<dbReference type="InParanoid" id="A0A177CND7"/>
<dbReference type="RefSeq" id="XP_018039389.1">
    <property type="nucleotide sequence ID" value="XM_018186839.1"/>
</dbReference>
<dbReference type="OrthoDB" id="3786440at2759"/>
<dbReference type="GeneID" id="28770325"/>
<protein>
    <submittedName>
        <fullName evidence="2">Uncharacterized protein</fullName>
    </submittedName>
</protein>
<feature type="region of interest" description="Disordered" evidence="1">
    <location>
        <begin position="492"/>
        <end position="518"/>
    </location>
</feature>
<reference evidence="2 3" key="1">
    <citation type="submission" date="2016-05" db="EMBL/GenBank/DDBJ databases">
        <title>Comparative analysis of secretome profiles of manganese(II)-oxidizing ascomycete fungi.</title>
        <authorList>
            <consortium name="DOE Joint Genome Institute"/>
            <person name="Zeiner C.A."/>
            <person name="Purvine S.O."/>
            <person name="Zink E.M."/>
            <person name="Wu S."/>
            <person name="Pasa-Tolic L."/>
            <person name="Chaput D.L."/>
            <person name="Haridas S."/>
            <person name="Grigoriev I.V."/>
            <person name="Santelli C.M."/>
            <person name="Hansel C.M."/>
        </authorList>
    </citation>
    <scope>NUCLEOTIDE SEQUENCE [LARGE SCALE GENOMIC DNA]</scope>
    <source>
        <strain evidence="2 3">AP3s5-JAC2a</strain>
    </source>
</reference>
<dbReference type="Proteomes" id="UP000077069">
    <property type="component" value="Unassembled WGS sequence"/>
</dbReference>
<gene>
    <name evidence="2" type="ORF">CC84DRAFT_600574</name>
</gene>
<name>A0A177CND7_9PLEO</name>
<sequence length="518" mass="57115">MTFRYEITTPNGSGVPHTSVDEYMNDKIFMEDMRSLVIDTINDNDDTPTLTPQSGSSAMMVTPPGMSTFTMFSNRNRQSSEITITPVVERPKLRRYANTAPSGTLQIFPPSQPQFTPQPPRRAVSSTTAHAFSRSGSRNRRRQSNTLPLTTIKMSKLGKPTTRSVISKRESKRNSGGTMGLKTKPLIQRMSSPPKAFELPPDLKPSFSGRDRVKETMRMKNIKRIKINFDNIEPRELFLTSASSIVNTPNVFYSGPASVRTKTPPSPGGSSTIQRCTTSSSATPLEIGTPPRCSSPQRKAIFPTRTSPSSSLRSTASSRSGTLSTRTKHFSLPLSPVAQCVPWRRSMVVENPPRNRTPAPQERKPVYIPGPIQLEEKISVTPRRNSVANLEHFDDGTVPQAKRFSDLVVLDSITMYFEIFGVATEASDACLDRYWLRNTTHSHWGSGTSAKSARKGTPAVLPPPIPLPRSGGIATTFEGIFRSQKVLRDDEVQATASGTAGRRKPLLRQLLKPSRKSG</sequence>
<keyword evidence="3" id="KW-1185">Reference proteome</keyword>
<feature type="region of interest" description="Disordered" evidence="1">
    <location>
        <begin position="102"/>
        <end position="181"/>
    </location>
</feature>
<organism evidence="2 3">
    <name type="scientific">Paraphaeosphaeria sporulosa</name>
    <dbReference type="NCBI Taxonomy" id="1460663"/>
    <lineage>
        <taxon>Eukaryota</taxon>
        <taxon>Fungi</taxon>
        <taxon>Dikarya</taxon>
        <taxon>Ascomycota</taxon>
        <taxon>Pezizomycotina</taxon>
        <taxon>Dothideomycetes</taxon>
        <taxon>Pleosporomycetidae</taxon>
        <taxon>Pleosporales</taxon>
        <taxon>Massarineae</taxon>
        <taxon>Didymosphaeriaceae</taxon>
        <taxon>Paraphaeosphaeria</taxon>
    </lineage>
</organism>
<evidence type="ECO:0000313" key="2">
    <source>
        <dbReference type="EMBL" id="OAG09024.1"/>
    </source>
</evidence>
<feature type="region of interest" description="Disordered" evidence="1">
    <location>
        <begin position="257"/>
        <end position="327"/>
    </location>
</feature>
<feature type="region of interest" description="Disordered" evidence="1">
    <location>
        <begin position="444"/>
        <end position="468"/>
    </location>
</feature>
<proteinExistence type="predicted"/>
<evidence type="ECO:0000313" key="3">
    <source>
        <dbReference type="Proteomes" id="UP000077069"/>
    </source>
</evidence>
<dbReference type="STRING" id="1460663.A0A177CND7"/>
<feature type="compositionally biased region" description="Low complexity" evidence="1">
    <location>
        <begin position="303"/>
        <end position="325"/>
    </location>
</feature>
<feature type="compositionally biased region" description="Pro residues" evidence="1">
    <location>
        <begin position="110"/>
        <end position="120"/>
    </location>
</feature>
<dbReference type="AlphaFoldDB" id="A0A177CND7"/>
<accession>A0A177CND7</accession>
<feature type="compositionally biased region" description="Polar residues" evidence="1">
    <location>
        <begin position="260"/>
        <end position="283"/>
    </location>
</feature>
<dbReference type="EMBL" id="KV441550">
    <property type="protein sequence ID" value="OAG09024.1"/>
    <property type="molecule type" value="Genomic_DNA"/>
</dbReference>